<dbReference type="Gene3D" id="3.60.40.10">
    <property type="entry name" value="PPM-type phosphatase domain"/>
    <property type="match status" value="1"/>
</dbReference>
<evidence type="ECO:0000256" key="2">
    <source>
        <dbReference type="SAM" id="Phobius"/>
    </source>
</evidence>
<dbReference type="InterPro" id="IPR036457">
    <property type="entry name" value="PPM-type-like_dom_sf"/>
</dbReference>
<evidence type="ECO:0000259" key="4">
    <source>
        <dbReference type="PROSITE" id="PS51782"/>
    </source>
</evidence>
<gene>
    <name evidence="5" type="ORF">Q0590_11855</name>
</gene>
<keyword evidence="2" id="KW-0472">Membrane</keyword>
<dbReference type="Pfam" id="PF01476">
    <property type="entry name" value="LysM"/>
    <property type="match status" value="2"/>
</dbReference>
<dbReference type="PANTHER" id="PTHR33734">
    <property type="entry name" value="LYSM DOMAIN-CONTAINING GPI-ANCHORED PROTEIN 2"/>
    <property type="match status" value="1"/>
</dbReference>
<proteinExistence type="predicted"/>
<evidence type="ECO:0000259" key="3">
    <source>
        <dbReference type="PROSITE" id="PS51746"/>
    </source>
</evidence>
<protein>
    <submittedName>
        <fullName evidence="5">Stp1/IreP family PP2C-type Ser/Thr phosphatase</fullName>
    </submittedName>
</protein>
<feature type="compositionally biased region" description="Polar residues" evidence="1">
    <location>
        <begin position="373"/>
        <end position="394"/>
    </location>
</feature>
<reference evidence="5" key="1">
    <citation type="submission" date="2023-07" db="EMBL/GenBank/DDBJ databases">
        <title>The genome sequence of Rhodocytophaga aerolata KACC 12507.</title>
        <authorList>
            <person name="Zhang X."/>
        </authorList>
    </citation>
    <scope>NUCLEOTIDE SEQUENCE</scope>
    <source>
        <strain evidence="5">KACC 12507</strain>
    </source>
</reference>
<dbReference type="SMART" id="SM00257">
    <property type="entry name" value="LysM"/>
    <property type="match status" value="2"/>
</dbReference>
<dbReference type="SUPFAM" id="SSF81606">
    <property type="entry name" value="PP2C-like"/>
    <property type="match status" value="1"/>
</dbReference>
<feature type="compositionally biased region" description="Polar residues" evidence="1">
    <location>
        <begin position="353"/>
        <end position="362"/>
    </location>
</feature>
<feature type="domain" description="PPM-type phosphatase" evidence="3">
    <location>
        <begin position="11"/>
        <end position="248"/>
    </location>
</feature>
<dbReference type="InterPro" id="IPR036779">
    <property type="entry name" value="LysM_dom_sf"/>
</dbReference>
<feature type="domain" description="LysM" evidence="4">
    <location>
        <begin position="394"/>
        <end position="438"/>
    </location>
</feature>
<dbReference type="SMART" id="SM00331">
    <property type="entry name" value="PP2C_SIG"/>
    <property type="match status" value="1"/>
</dbReference>
<dbReference type="EMBL" id="JAUKPO010000005">
    <property type="protein sequence ID" value="MDO1446953.1"/>
    <property type="molecule type" value="Genomic_DNA"/>
</dbReference>
<organism evidence="5 6">
    <name type="scientific">Rhodocytophaga aerolata</name>
    <dbReference type="NCBI Taxonomy" id="455078"/>
    <lineage>
        <taxon>Bacteria</taxon>
        <taxon>Pseudomonadati</taxon>
        <taxon>Bacteroidota</taxon>
        <taxon>Cytophagia</taxon>
        <taxon>Cytophagales</taxon>
        <taxon>Rhodocytophagaceae</taxon>
        <taxon>Rhodocytophaga</taxon>
    </lineage>
</organism>
<dbReference type="PROSITE" id="PS51782">
    <property type="entry name" value="LYSM"/>
    <property type="match status" value="1"/>
</dbReference>
<keyword evidence="2" id="KW-0812">Transmembrane</keyword>
<keyword evidence="6" id="KW-1185">Reference proteome</keyword>
<dbReference type="NCBIfam" id="NF033484">
    <property type="entry name" value="Stp1_PP2C_phos"/>
    <property type="match status" value="1"/>
</dbReference>
<dbReference type="Pfam" id="PF13672">
    <property type="entry name" value="PP2C_2"/>
    <property type="match status" value="1"/>
</dbReference>
<dbReference type="PROSITE" id="PS51746">
    <property type="entry name" value="PPM_2"/>
    <property type="match status" value="1"/>
</dbReference>
<comment type="caution">
    <text evidence="5">The sequence shown here is derived from an EMBL/GenBank/DDBJ whole genome shotgun (WGS) entry which is preliminary data.</text>
</comment>
<dbReference type="CDD" id="cd00143">
    <property type="entry name" value="PP2Cc"/>
    <property type="match status" value="1"/>
</dbReference>
<evidence type="ECO:0000313" key="6">
    <source>
        <dbReference type="Proteomes" id="UP001168528"/>
    </source>
</evidence>
<dbReference type="InterPro" id="IPR001932">
    <property type="entry name" value="PPM-type_phosphatase-like_dom"/>
</dbReference>
<dbReference type="CDD" id="cd00118">
    <property type="entry name" value="LysM"/>
    <property type="match status" value="2"/>
</dbReference>
<dbReference type="Gene3D" id="3.10.350.10">
    <property type="entry name" value="LysM domain"/>
    <property type="match status" value="2"/>
</dbReference>
<dbReference type="Proteomes" id="UP001168528">
    <property type="component" value="Unassembled WGS sequence"/>
</dbReference>
<feature type="region of interest" description="Disordered" evidence="1">
    <location>
        <begin position="322"/>
        <end position="394"/>
    </location>
</feature>
<dbReference type="InterPro" id="IPR018392">
    <property type="entry name" value="LysM"/>
</dbReference>
<feature type="transmembrane region" description="Helical" evidence="2">
    <location>
        <begin position="289"/>
        <end position="308"/>
    </location>
</feature>
<sequence length="492" mass="53419">MSAGKDSKEFQFGNHTDIGRVRQANEDYLGYFETVNGYLFVVCDGMGGHVGGATASQLAVESIHKFFEHGRYDQVQEALRQSILYANQQILTYASQNPHLRGMGTTCVVVLVREGAVYYAHAGDSRIYLQTGQQLTRLTKDHSVVQQMIDAGMITEQEAESHPRKNEITQALGTMPHLEVAVSEKPLLPASNDILLLCTDGLNGMIDDKSMERVLNEPISVQHKALRLVEMANEAGGYDNITVQLIQFNSRTTPTIAEDMASTKTTTTKKKSTRTQAASAAKNQKIDPAFIILCLMIGIVAILFFIGMDQLSDQTISTSELKLEQAASSDEESADPADNAAREETQVAEPKPVSQTTAPVTSKKTESAKPATGKNTSPATAEKTSSGSTGETFITHTVRTGETFSAVARRYNVTNKTLQSWNPSVKDTDIKADATKLRVKVKATHTVGPGDVLDVVSKKYGVNKELIMAANGKTADRAARGETLVIPFAEKK</sequence>
<dbReference type="SMART" id="SM00332">
    <property type="entry name" value="PP2Cc"/>
    <property type="match status" value="1"/>
</dbReference>
<name>A0ABT8R6X8_9BACT</name>
<dbReference type="RefSeq" id="WP_302037756.1">
    <property type="nucleotide sequence ID" value="NZ_JAUKPO010000005.1"/>
</dbReference>
<dbReference type="SUPFAM" id="SSF54106">
    <property type="entry name" value="LysM domain"/>
    <property type="match status" value="2"/>
</dbReference>
<evidence type="ECO:0000313" key="5">
    <source>
        <dbReference type="EMBL" id="MDO1446953.1"/>
    </source>
</evidence>
<keyword evidence="2" id="KW-1133">Transmembrane helix</keyword>
<dbReference type="PANTHER" id="PTHR33734:SF22">
    <property type="entry name" value="MEMBRANE-BOUND LYTIC MUREIN TRANSGLYCOSYLASE D"/>
    <property type="match status" value="1"/>
</dbReference>
<evidence type="ECO:0000256" key="1">
    <source>
        <dbReference type="SAM" id="MobiDB-lite"/>
    </source>
</evidence>
<accession>A0ABT8R6X8</accession>